<dbReference type="Proteomes" id="UP000284057">
    <property type="component" value="Unassembled WGS sequence"/>
</dbReference>
<sequence length="253" mass="26371">MRLTVLGCSGSMPGPGSPASGYLVEADGVRLVLDLGNGALGPLQQHVGVSGLADLDAVVLSHLHPDHCMDLCGLYVALRYGVPSQRRIPVYGPDDAAERMAAAYGKEPDPGLSGEFDFRRHSDAPAGGFAVGSLTVRVARVEHPVPAYAIRVEHGGRSLVYSGDTAATPVLVELARDADLFLCEAAYADGEDNPPGIHLTGREAGEHAAAAGARRLVVTHVPPWGDPQRAAEHASAVYDGPVELAVPGGHWEV</sequence>
<organism evidence="2 3">
    <name type="scientific">Jiangella rhizosphaerae</name>
    <dbReference type="NCBI Taxonomy" id="2293569"/>
    <lineage>
        <taxon>Bacteria</taxon>
        <taxon>Bacillati</taxon>
        <taxon>Actinomycetota</taxon>
        <taxon>Actinomycetes</taxon>
        <taxon>Jiangellales</taxon>
        <taxon>Jiangellaceae</taxon>
        <taxon>Jiangella</taxon>
    </lineage>
</organism>
<accession>A0A418KX97</accession>
<evidence type="ECO:0000259" key="1">
    <source>
        <dbReference type="SMART" id="SM00849"/>
    </source>
</evidence>
<dbReference type="PANTHER" id="PTHR46018">
    <property type="entry name" value="ZINC PHOSPHODIESTERASE ELAC PROTEIN 1"/>
    <property type="match status" value="1"/>
</dbReference>
<keyword evidence="3" id="KW-1185">Reference proteome</keyword>
<dbReference type="Gene3D" id="3.60.15.10">
    <property type="entry name" value="Ribonuclease Z/Hydroxyacylglutathione hydrolase-like"/>
    <property type="match status" value="1"/>
</dbReference>
<reference evidence="2 3" key="1">
    <citation type="submission" date="2018-09" db="EMBL/GenBank/DDBJ databases">
        <title>Isolation, diversity and antifungal activity of actinobacteria from wheat.</title>
        <authorList>
            <person name="Han C."/>
        </authorList>
    </citation>
    <scope>NUCLEOTIDE SEQUENCE [LARGE SCALE GENOMIC DNA]</scope>
    <source>
        <strain evidence="2 3">NEAU-YY265</strain>
    </source>
</reference>
<dbReference type="SMART" id="SM00849">
    <property type="entry name" value="Lactamase_B"/>
    <property type="match status" value="1"/>
</dbReference>
<dbReference type="InterPro" id="IPR001279">
    <property type="entry name" value="Metallo-B-lactamas"/>
</dbReference>
<comment type="caution">
    <text evidence="2">The sequence shown here is derived from an EMBL/GenBank/DDBJ whole genome shotgun (WGS) entry which is preliminary data.</text>
</comment>
<dbReference type="PANTHER" id="PTHR46018:SF4">
    <property type="entry name" value="METALLO-HYDROLASE YHFI-RELATED"/>
    <property type="match status" value="1"/>
</dbReference>
<gene>
    <name evidence="2" type="ORF">DY240_00440</name>
</gene>
<dbReference type="EMBL" id="QUAL01000005">
    <property type="protein sequence ID" value="RIQ37447.1"/>
    <property type="molecule type" value="Genomic_DNA"/>
</dbReference>
<dbReference type="GO" id="GO:0042781">
    <property type="term" value="F:3'-tRNA processing endoribonuclease activity"/>
    <property type="evidence" value="ECO:0007669"/>
    <property type="project" value="TreeGrafter"/>
</dbReference>
<dbReference type="InterPro" id="IPR036866">
    <property type="entry name" value="RibonucZ/Hydroxyglut_hydro"/>
</dbReference>
<dbReference type="SUPFAM" id="SSF56281">
    <property type="entry name" value="Metallo-hydrolase/oxidoreductase"/>
    <property type="match status" value="1"/>
</dbReference>
<evidence type="ECO:0000313" key="3">
    <source>
        <dbReference type="Proteomes" id="UP000284057"/>
    </source>
</evidence>
<dbReference type="Pfam" id="PF12706">
    <property type="entry name" value="Lactamase_B_2"/>
    <property type="match status" value="1"/>
</dbReference>
<evidence type="ECO:0000313" key="2">
    <source>
        <dbReference type="EMBL" id="RIQ37447.1"/>
    </source>
</evidence>
<dbReference type="CDD" id="cd07716">
    <property type="entry name" value="RNaseZ_short-form-like_MBL-fold"/>
    <property type="match status" value="1"/>
</dbReference>
<feature type="domain" description="Metallo-beta-lactamase" evidence="1">
    <location>
        <begin position="18"/>
        <end position="202"/>
    </location>
</feature>
<name>A0A418KX97_9ACTN</name>
<dbReference type="AlphaFoldDB" id="A0A418KX97"/>
<proteinExistence type="predicted"/>
<keyword evidence="2" id="KW-0378">Hydrolase</keyword>
<dbReference type="OrthoDB" id="9800940at2"/>
<protein>
    <submittedName>
        <fullName evidence="2">MBL fold metallo-hydrolase</fullName>
    </submittedName>
</protein>
<dbReference type="RefSeq" id="WP_119658009.1">
    <property type="nucleotide sequence ID" value="NZ_QUAL01000005.1"/>
</dbReference>